<evidence type="ECO:0000313" key="2">
    <source>
        <dbReference type="EMBL" id="AOJ09684.1"/>
    </source>
</evidence>
<protein>
    <submittedName>
        <fullName evidence="2">Uncharacterized protein</fullName>
    </submittedName>
</protein>
<feature type="compositionally biased region" description="Basic residues" evidence="1">
    <location>
        <begin position="12"/>
        <end position="40"/>
    </location>
</feature>
<organism evidence="2 3">
    <name type="scientific">Burkholderia mayonis</name>
    <dbReference type="NCBI Taxonomy" id="1385591"/>
    <lineage>
        <taxon>Bacteria</taxon>
        <taxon>Pseudomonadati</taxon>
        <taxon>Pseudomonadota</taxon>
        <taxon>Betaproteobacteria</taxon>
        <taxon>Burkholderiales</taxon>
        <taxon>Burkholderiaceae</taxon>
        <taxon>Burkholderia</taxon>
        <taxon>pseudomallei group</taxon>
    </lineage>
</organism>
<evidence type="ECO:0000256" key="1">
    <source>
        <dbReference type="SAM" id="MobiDB-lite"/>
    </source>
</evidence>
<gene>
    <name evidence="2" type="ORF">WS71_20495</name>
</gene>
<accession>A0A1B4G197</accession>
<feature type="region of interest" description="Disordered" evidence="1">
    <location>
        <begin position="1"/>
        <end position="40"/>
    </location>
</feature>
<dbReference type="Proteomes" id="UP000067711">
    <property type="component" value="Chromosome 1"/>
</dbReference>
<dbReference type="EMBL" id="CP013389">
    <property type="protein sequence ID" value="AOJ09684.1"/>
    <property type="molecule type" value="Genomic_DNA"/>
</dbReference>
<proteinExistence type="predicted"/>
<reference evidence="2 3" key="1">
    <citation type="submission" date="2015-12" db="EMBL/GenBank/DDBJ databases">
        <title>Diversity of Burkholderia near neighbor genomes.</title>
        <authorList>
            <person name="Sahl J."/>
            <person name="Wagner D."/>
            <person name="Keim P."/>
        </authorList>
    </citation>
    <scope>NUCLEOTIDE SEQUENCE [LARGE SCALE GENOMIC DNA]</scope>
    <source>
        <strain evidence="2 3">BDU8</strain>
    </source>
</reference>
<evidence type="ECO:0000313" key="3">
    <source>
        <dbReference type="Proteomes" id="UP000067711"/>
    </source>
</evidence>
<sequence length="106" mass="11959">MRERAHASRVLARVRRGGRASSRRRPRRGRLRAGPRRTSRAAIRRSTMRFACAPFDAVARERRALCRRSGGLARAGVTSIVEPRRASVGRIRRASVAWVRHAHVLA</sequence>
<dbReference type="AlphaFoldDB" id="A0A1B4G197"/>
<name>A0A1B4G197_9BURK</name>